<evidence type="ECO:0008006" key="3">
    <source>
        <dbReference type="Google" id="ProtNLM"/>
    </source>
</evidence>
<comment type="caution">
    <text evidence="1">The sequence shown here is derived from an EMBL/GenBank/DDBJ whole genome shotgun (WGS) entry which is preliminary data.</text>
</comment>
<gene>
    <name evidence="1" type="ORF">ACFP4F_14945</name>
</gene>
<evidence type="ECO:0000313" key="1">
    <source>
        <dbReference type="EMBL" id="MFC6063850.1"/>
    </source>
</evidence>
<organism evidence="1 2">
    <name type="scientific">Streptomyces ochraceiscleroticus</name>
    <dbReference type="NCBI Taxonomy" id="47761"/>
    <lineage>
        <taxon>Bacteria</taxon>
        <taxon>Bacillati</taxon>
        <taxon>Actinomycetota</taxon>
        <taxon>Actinomycetes</taxon>
        <taxon>Kitasatosporales</taxon>
        <taxon>Streptomycetaceae</taxon>
        <taxon>Streptomyces</taxon>
    </lineage>
</organism>
<reference evidence="2" key="1">
    <citation type="journal article" date="2019" name="Int. J. Syst. Evol. Microbiol.">
        <title>The Global Catalogue of Microorganisms (GCM) 10K type strain sequencing project: providing services to taxonomists for standard genome sequencing and annotation.</title>
        <authorList>
            <consortium name="The Broad Institute Genomics Platform"/>
            <consortium name="The Broad Institute Genome Sequencing Center for Infectious Disease"/>
            <person name="Wu L."/>
            <person name="Ma J."/>
        </authorList>
    </citation>
    <scope>NUCLEOTIDE SEQUENCE [LARGE SCALE GENOMIC DNA]</scope>
    <source>
        <strain evidence="2">CGMCC 1.15180</strain>
    </source>
</reference>
<proteinExistence type="predicted"/>
<dbReference type="Proteomes" id="UP001596139">
    <property type="component" value="Unassembled WGS sequence"/>
</dbReference>
<dbReference type="EMBL" id="JBHSPX010000004">
    <property type="protein sequence ID" value="MFC6063850.1"/>
    <property type="molecule type" value="Genomic_DNA"/>
</dbReference>
<dbReference type="RefSeq" id="WP_157848840.1">
    <property type="nucleotide sequence ID" value="NZ_JBHSPX010000004.1"/>
</dbReference>
<evidence type="ECO:0000313" key="2">
    <source>
        <dbReference type="Proteomes" id="UP001596139"/>
    </source>
</evidence>
<keyword evidence="2" id="KW-1185">Reference proteome</keyword>
<sequence>MLIIDRTGSHAGRDLSGAEREKLGSLLDAVDFAGLPARSVDGGSRDRFEYRLVHDGHTVITDRSTDLGPADDLIDHLERCREARRLPVGQGTPTSS</sequence>
<protein>
    <recommendedName>
        <fullName evidence="3">Aminoglycoside phosphotransferase domain-containing protein</fullName>
    </recommendedName>
</protein>
<accession>A0ABW1MJK0</accession>
<name>A0ABW1MJK0_9ACTN</name>